<organism evidence="1 2">
    <name type="scientific">Brevundimonas goettingensis</name>
    <dbReference type="NCBI Taxonomy" id="2774190"/>
    <lineage>
        <taxon>Bacteria</taxon>
        <taxon>Pseudomonadati</taxon>
        <taxon>Pseudomonadota</taxon>
        <taxon>Alphaproteobacteria</taxon>
        <taxon>Caulobacterales</taxon>
        <taxon>Caulobacteraceae</taxon>
        <taxon>Brevundimonas</taxon>
    </lineage>
</organism>
<evidence type="ECO:0000313" key="2">
    <source>
        <dbReference type="Proteomes" id="UP000663918"/>
    </source>
</evidence>
<dbReference type="Proteomes" id="UP000663918">
    <property type="component" value="Chromosome"/>
</dbReference>
<evidence type="ECO:0000313" key="1">
    <source>
        <dbReference type="EMBL" id="QTC91503.1"/>
    </source>
</evidence>
<reference evidence="1" key="1">
    <citation type="submission" date="2020-09" db="EMBL/GenBank/DDBJ databases">
        <title>Brevundimonas sp. LVF2 isolated from a puddle in Goettingen, Germany.</title>
        <authorList>
            <person name="Friedrich I."/>
            <person name="Klassen A."/>
            <person name="Hannes N."/>
            <person name="Schneider D."/>
            <person name="Hertel R."/>
            <person name="Daniel R."/>
        </authorList>
    </citation>
    <scope>NUCLEOTIDE SEQUENCE</scope>
    <source>
        <strain evidence="1">LVF2</strain>
    </source>
</reference>
<name>A0A975C0D9_9CAUL</name>
<dbReference type="RefSeq" id="WP_207870681.1">
    <property type="nucleotide sequence ID" value="NZ_CP062222.1"/>
</dbReference>
<dbReference type="KEGG" id="bgoe:IFJ75_00775"/>
<sequence>MRAVKGLLLAAAITPLLGACVIYDGSGEDNVSVRLGSHTTTAWSDDSEVLRAVRFEPGALVVRAESNGCTEASSFAVEVSEGDGPTRLTLTRRSPDVCKALVPEGVELRWTYEELGLQPGASVSVTNPIRLP</sequence>
<dbReference type="EMBL" id="CP062222">
    <property type="protein sequence ID" value="QTC91503.1"/>
    <property type="molecule type" value="Genomic_DNA"/>
</dbReference>
<evidence type="ECO:0008006" key="3">
    <source>
        <dbReference type="Google" id="ProtNLM"/>
    </source>
</evidence>
<keyword evidence="2" id="KW-1185">Reference proteome</keyword>
<dbReference type="PROSITE" id="PS51257">
    <property type="entry name" value="PROKAR_LIPOPROTEIN"/>
    <property type="match status" value="1"/>
</dbReference>
<proteinExistence type="predicted"/>
<gene>
    <name evidence="1" type="ORF">IFJ75_00775</name>
</gene>
<accession>A0A975C0D9</accession>
<protein>
    <recommendedName>
        <fullName evidence="3">Lipoprotein</fullName>
    </recommendedName>
</protein>
<dbReference type="AlphaFoldDB" id="A0A975C0D9"/>